<evidence type="ECO:0000256" key="1">
    <source>
        <dbReference type="ARBA" id="ARBA00004448"/>
    </source>
</evidence>
<dbReference type="Proteomes" id="UP001172684">
    <property type="component" value="Unassembled WGS sequence"/>
</dbReference>
<comment type="similarity">
    <text evidence="2 9">Belongs to the Tim17/Tim22/Tim23 family.</text>
</comment>
<comment type="caution">
    <text evidence="9">Lacks conserved residue(s) required for the propagation of feature annotation.</text>
</comment>
<evidence type="ECO:0000256" key="8">
    <source>
        <dbReference type="ARBA" id="ARBA00023136"/>
    </source>
</evidence>
<keyword evidence="9" id="KW-0653">Protein transport</keyword>
<dbReference type="PANTHER" id="PTHR14110">
    <property type="entry name" value="MITOCHONDRIAL IMPORT INNER MEMBRANE TRANSLOCASE SUBUNIT TIM22"/>
    <property type="match status" value="1"/>
</dbReference>
<feature type="compositionally biased region" description="Low complexity" evidence="10">
    <location>
        <begin position="1"/>
        <end position="10"/>
    </location>
</feature>
<feature type="region of interest" description="Disordered" evidence="10">
    <location>
        <begin position="1"/>
        <end position="22"/>
    </location>
</feature>
<evidence type="ECO:0000256" key="10">
    <source>
        <dbReference type="SAM" id="MobiDB-lite"/>
    </source>
</evidence>
<comment type="subcellular location">
    <subcellularLocation>
        <location evidence="1 9">Mitochondrion inner membrane</location>
        <topology evidence="1 9">Multi-pass membrane protein</topology>
    </subcellularLocation>
</comment>
<feature type="transmembrane region" description="Helical" evidence="9">
    <location>
        <begin position="44"/>
        <end position="62"/>
    </location>
</feature>
<evidence type="ECO:0000256" key="2">
    <source>
        <dbReference type="ARBA" id="ARBA00008444"/>
    </source>
</evidence>
<keyword evidence="9" id="KW-0811">Translocation</keyword>
<gene>
    <name evidence="11" type="primary">TIM22</name>
    <name evidence="11" type="ORF">H2201_005226</name>
</gene>
<comment type="function">
    <text evidence="9">Essential core component of the TIM22 complex, a complex that mediates the import and insertion of multi-pass transmembrane proteins into the mitochondrial inner membrane. In the TIM22 complex, it constitutes the voltage-activated and signal-gated channel. Forms a twin-pore translocase that uses the membrane potential as external driving force in 2 voltage-dependent steps.</text>
</comment>
<dbReference type="PANTHER" id="PTHR14110:SF0">
    <property type="entry name" value="MITOCHONDRIAL IMPORT INNER MEMBRANE TRANSLOCASE SUBUNIT TIM22"/>
    <property type="match status" value="1"/>
</dbReference>
<evidence type="ECO:0000256" key="3">
    <source>
        <dbReference type="ARBA" id="ARBA00020722"/>
    </source>
</evidence>
<evidence type="ECO:0000256" key="5">
    <source>
        <dbReference type="ARBA" id="ARBA00022792"/>
    </source>
</evidence>
<organism evidence="11 12">
    <name type="scientific">Coniosporium apollinis</name>
    <dbReference type="NCBI Taxonomy" id="61459"/>
    <lineage>
        <taxon>Eukaryota</taxon>
        <taxon>Fungi</taxon>
        <taxon>Dikarya</taxon>
        <taxon>Ascomycota</taxon>
        <taxon>Pezizomycotina</taxon>
        <taxon>Dothideomycetes</taxon>
        <taxon>Dothideomycetes incertae sedis</taxon>
        <taxon>Coniosporium</taxon>
    </lineage>
</organism>
<keyword evidence="4 9" id="KW-0812">Transmembrane</keyword>
<protein>
    <recommendedName>
        <fullName evidence="3 9">Mitochondrial import inner membrane translocase subunit TIM22</fullName>
    </recommendedName>
</protein>
<comment type="subunit">
    <text evidence="9">Component of the TIM22 complex.</text>
</comment>
<accession>A0ABQ9NQL6</accession>
<name>A0ABQ9NQL6_9PEZI</name>
<evidence type="ECO:0000313" key="12">
    <source>
        <dbReference type="Proteomes" id="UP001172684"/>
    </source>
</evidence>
<proteinExistence type="inferred from homology"/>
<comment type="caution">
    <text evidence="11">The sequence shown here is derived from an EMBL/GenBank/DDBJ whole genome shotgun (WGS) entry which is preliminary data.</text>
</comment>
<keyword evidence="7 9" id="KW-0496">Mitochondrion</keyword>
<sequence>MSLPGMLPPGMAGGQQNTGGMSDQEMKMVKAMQTGMESCPVKTVIAGVMGMGLGAMFGLFIPRLSPNDYQMRYDTPMTPQGAAISSLPVRQQLRQGFRDMYRSSLSSGRNFGLVGAIFSGTECCIEGFRAKNDLYNGVAAGCLTGGALAAKAGPQAAAVGCAGFAAFSAAIDYYMRLPPDETRKPVI</sequence>
<evidence type="ECO:0000256" key="7">
    <source>
        <dbReference type="ARBA" id="ARBA00023128"/>
    </source>
</evidence>
<evidence type="ECO:0000256" key="9">
    <source>
        <dbReference type="RuleBase" id="RU367038"/>
    </source>
</evidence>
<evidence type="ECO:0000313" key="11">
    <source>
        <dbReference type="EMBL" id="KAJ9664478.1"/>
    </source>
</evidence>
<keyword evidence="5 9" id="KW-0999">Mitochondrion inner membrane</keyword>
<dbReference type="EMBL" id="JAPDRL010000037">
    <property type="protein sequence ID" value="KAJ9664478.1"/>
    <property type="molecule type" value="Genomic_DNA"/>
</dbReference>
<keyword evidence="9" id="KW-0813">Transport</keyword>
<dbReference type="InterPro" id="IPR039175">
    <property type="entry name" value="TIM22"/>
</dbReference>
<dbReference type="Pfam" id="PF02466">
    <property type="entry name" value="Tim17"/>
    <property type="match status" value="1"/>
</dbReference>
<reference evidence="11" key="1">
    <citation type="submission" date="2022-10" db="EMBL/GenBank/DDBJ databases">
        <title>Culturing micro-colonial fungi from biological soil crusts in the Mojave desert and describing Neophaeococcomyces mojavensis, and introducing the new genera and species Taxawa tesnikishii.</title>
        <authorList>
            <person name="Kurbessoian T."/>
            <person name="Stajich J.E."/>
        </authorList>
    </citation>
    <scope>NUCLEOTIDE SEQUENCE</scope>
    <source>
        <strain evidence="11">TK_1</strain>
    </source>
</reference>
<keyword evidence="12" id="KW-1185">Reference proteome</keyword>
<keyword evidence="6 9" id="KW-1133">Transmembrane helix</keyword>
<keyword evidence="8 9" id="KW-0472">Membrane</keyword>
<evidence type="ECO:0000256" key="4">
    <source>
        <dbReference type="ARBA" id="ARBA00022692"/>
    </source>
</evidence>
<evidence type="ECO:0000256" key="6">
    <source>
        <dbReference type="ARBA" id="ARBA00022989"/>
    </source>
</evidence>